<feature type="signal peptide" evidence="2">
    <location>
        <begin position="1"/>
        <end position="22"/>
    </location>
</feature>
<evidence type="ECO:0000313" key="4">
    <source>
        <dbReference type="EMBL" id="AFM11608.1"/>
    </source>
</evidence>
<dbReference type="InterPro" id="IPR006860">
    <property type="entry name" value="FecR"/>
</dbReference>
<dbReference type="PANTHER" id="PTHR38731">
    <property type="entry name" value="LIPL45-RELATED LIPOPROTEIN-RELATED"/>
    <property type="match status" value="1"/>
</dbReference>
<dbReference type="STRING" id="869212.Turpa_0959"/>
<feature type="region of interest" description="Disordered" evidence="1">
    <location>
        <begin position="194"/>
        <end position="224"/>
    </location>
</feature>
<organism evidence="4 5">
    <name type="scientific">Turneriella parva (strain ATCC BAA-1111 / DSM 21527 / NCTC 11395 / H)</name>
    <name type="common">Leptospira parva</name>
    <dbReference type="NCBI Taxonomy" id="869212"/>
    <lineage>
        <taxon>Bacteria</taxon>
        <taxon>Pseudomonadati</taxon>
        <taxon>Spirochaetota</taxon>
        <taxon>Spirochaetia</taxon>
        <taxon>Leptospirales</taxon>
        <taxon>Leptospiraceae</taxon>
        <taxon>Turneriella</taxon>
    </lineage>
</organism>
<name>I4B2V1_TURPD</name>
<dbReference type="Proteomes" id="UP000006048">
    <property type="component" value="Chromosome"/>
</dbReference>
<feature type="domain" description="FecR protein" evidence="3">
    <location>
        <begin position="55"/>
        <end position="147"/>
    </location>
</feature>
<dbReference type="Pfam" id="PF04773">
    <property type="entry name" value="FecR"/>
    <property type="match status" value="1"/>
</dbReference>
<protein>
    <submittedName>
        <fullName evidence="4">FecR family protein</fullName>
    </submittedName>
</protein>
<dbReference type="KEGG" id="tpx:Turpa_0959"/>
<accession>I4B2V1</accession>
<gene>
    <name evidence="4" type="ordered locus">Turpa_0959</name>
</gene>
<evidence type="ECO:0000256" key="1">
    <source>
        <dbReference type="SAM" id="MobiDB-lite"/>
    </source>
</evidence>
<evidence type="ECO:0000259" key="3">
    <source>
        <dbReference type="Pfam" id="PF04773"/>
    </source>
</evidence>
<feature type="chain" id="PRO_5003685808" evidence="2">
    <location>
        <begin position="23"/>
        <end position="224"/>
    </location>
</feature>
<evidence type="ECO:0000313" key="5">
    <source>
        <dbReference type="Proteomes" id="UP000006048"/>
    </source>
</evidence>
<dbReference type="HOGENOM" id="CLU_1234559_0_0_12"/>
<keyword evidence="2" id="KW-0732">Signal</keyword>
<evidence type="ECO:0000256" key="2">
    <source>
        <dbReference type="SAM" id="SignalP"/>
    </source>
</evidence>
<proteinExistence type="predicted"/>
<sequence length="224" mass="24437">MHANLKQVFAAILLLATGTLCAVEGRVTYLSGNAEIKSSGKTTGLKLGTVLREGDTVVTKAKAKVGVQMSDGASFFMNQNTSLEIRPGSQYYQTDGAISMLFRKSGRDASGKWAIKTPVVTAGVRGTGFTVEASKSQTRLVLFTGKVIMTDFVRETGLQSDPNLMMQDFLNDIELNAGTALRYDGSDVKKEKIDLKGEPMKSLHDEHQQHEKSDSWKKANQDLK</sequence>
<dbReference type="PANTHER" id="PTHR38731:SF3">
    <property type="entry name" value="BLL6125 PROTEIN"/>
    <property type="match status" value="1"/>
</dbReference>
<reference evidence="4 5" key="1">
    <citation type="submission" date="2012-06" db="EMBL/GenBank/DDBJ databases">
        <title>The complete chromosome of genome of Turneriella parva DSM 21527.</title>
        <authorList>
            <consortium name="US DOE Joint Genome Institute (JGI-PGF)"/>
            <person name="Lucas S."/>
            <person name="Han J."/>
            <person name="Lapidus A."/>
            <person name="Bruce D."/>
            <person name="Goodwin L."/>
            <person name="Pitluck S."/>
            <person name="Peters L."/>
            <person name="Kyrpides N."/>
            <person name="Mavromatis K."/>
            <person name="Ivanova N."/>
            <person name="Mikhailova N."/>
            <person name="Chertkov O."/>
            <person name="Detter J.C."/>
            <person name="Tapia R."/>
            <person name="Han C."/>
            <person name="Land M."/>
            <person name="Hauser L."/>
            <person name="Markowitz V."/>
            <person name="Cheng J.-F."/>
            <person name="Hugenholtz P."/>
            <person name="Woyke T."/>
            <person name="Wu D."/>
            <person name="Gronow S."/>
            <person name="Wellnitz S."/>
            <person name="Brambilla E."/>
            <person name="Klenk H.-P."/>
            <person name="Eisen J.A."/>
        </authorList>
    </citation>
    <scope>NUCLEOTIDE SEQUENCE [LARGE SCALE GENOMIC DNA]</scope>
    <source>
        <strain evidence="5">ATCC BAA-1111 / DSM 21527 / NCTC 11395 / H</strain>
    </source>
</reference>
<dbReference type="Gene3D" id="2.60.120.1440">
    <property type="match status" value="1"/>
</dbReference>
<dbReference type="EMBL" id="CP002959">
    <property type="protein sequence ID" value="AFM11608.1"/>
    <property type="molecule type" value="Genomic_DNA"/>
</dbReference>
<dbReference type="AlphaFoldDB" id="I4B2V1"/>
<keyword evidence="5" id="KW-1185">Reference proteome</keyword>